<evidence type="ECO:0000313" key="1">
    <source>
        <dbReference type="EMBL" id="TGK82954.1"/>
    </source>
</evidence>
<reference evidence="2" key="1">
    <citation type="submission" date="2018-10" db="EMBL/GenBank/DDBJ databases">
        <authorList>
            <person name="Vincent A.T."/>
            <person name="Schiettekatte O."/>
            <person name="Bourhy P."/>
            <person name="Veyrier F.J."/>
            <person name="Picardeau M."/>
        </authorList>
    </citation>
    <scope>NUCLEOTIDE SEQUENCE</scope>
    <source>
        <strain evidence="2">201800281</strain>
    </source>
</reference>
<dbReference type="EMBL" id="RQFL01000009">
    <property type="protein sequence ID" value="TGK94302.1"/>
    <property type="molecule type" value="Genomic_DNA"/>
</dbReference>
<dbReference type="EMBL" id="RQFM01000023">
    <property type="protein sequence ID" value="TGK82954.1"/>
    <property type="molecule type" value="Genomic_DNA"/>
</dbReference>
<dbReference type="AlphaFoldDB" id="A0A4R9IS65"/>
<name>A0A4R9IS65_9LEPT</name>
<keyword evidence="4" id="KW-1185">Reference proteome</keyword>
<comment type="caution">
    <text evidence="1">The sequence shown here is derived from an EMBL/GenBank/DDBJ whole genome shotgun (WGS) entry which is preliminary data.</text>
</comment>
<accession>A0A4R9IS65</accession>
<organism evidence="1 3">
    <name type="scientific">Leptospira bourretii</name>
    <dbReference type="NCBI Taxonomy" id="2484962"/>
    <lineage>
        <taxon>Bacteria</taxon>
        <taxon>Pseudomonadati</taxon>
        <taxon>Spirochaetota</taxon>
        <taxon>Spirochaetia</taxon>
        <taxon>Leptospirales</taxon>
        <taxon>Leptospiraceae</taxon>
        <taxon>Leptospira</taxon>
    </lineage>
</organism>
<dbReference type="RefSeq" id="WP_135749262.1">
    <property type="nucleotide sequence ID" value="NZ_RQFL01000009.1"/>
</dbReference>
<dbReference type="Proteomes" id="UP000297394">
    <property type="component" value="Unassembled WGS sequence"/>
</dbReference>
<proteinExistence type="predicted"/>
<evidence type="ECO:0000313" key="2">
    <source>
        <dbReference type="EMBL" id="TGK94302.1"/>
    </source>
</evidence>
<reference evidence="1 3" key="2">
    <citation type="journal article" date="2019" name="PLoS Negl. Trop. Dis.">
        <title>Revisiting the worldwide diversity of Leptospira species in the environment.</title>
        <authorList>
            <person name="Vincent A.T."/>
            <person name="Schiettekatte O."/>
            <person name="Bourhy P."/>
            <person name="Veyrier F.J."/>
            <person name="Picardeau M."/>
        </authorList>
    </citation>
    <scope>NUCLEOTIDE SEQUENCE [LARGE SCALE GENOMIC DNA]</scope>
    <source>
        <strain evidence="1 3">201800280</strain>
        <strain evidence="2">201800281</strain>
    </source>
</reference>
<evidence type="ECO:0000313" key="3">
    <source>
        <dbReference type="Proteomes" id="UP000297394"/>
    </source>
</evidence>
<evidence type="ECO:0000313" key="4">
    <source>
        <dbReference type="Proteomes" id="UP000297918"/>
    </source>
</evidence>
<dbReference type="Proteomes" id="UP000297918">
    <property type="component" value="Unassembled WGS sequence"/>
</dbReference>
<sequence>MRIFKVLLIVGALALVLNCEEKKETACAEDIICSYLLVNSNVKGNINITGSTGALSNSTTYTVAVYSAANCAGTATSTAQFSNPGLQSTYLVGFPTNTQYSVRAFTNSASICSSSFSFNIDKQTYNCQIGSSAITCN</sequence>
<gene>
    <name evidence="1" type="ORF">EHQ23_16865</name>
    <name evidence="2" type="ORF">EHQ26_04685</name>
</gene>
<protein>
    <submittedName>
        <fullName evidence="1">Uncharacterized protein</fullName>
    </submittedName>
</protein>
<dbReference type="OrthoDB" id="345957at2"/>